<gene>
    <name evidence="1" type="ORF">LCGC14_1582420</name>
</gene>
<name>A0A0F9KX59_9ZZZZ</name>
<protein>
    <submittedName>
        <fullName evidence="1">Uncharacterized protein</fullName>
    </submittedName>
</protein>
<reference evidence="1" key="1">
    <citation type="journal article" date="2015" name="Nature">
        <title>Complex archaea that bridge the gap between prokaryotes and eukaryotes.</title>
        <authorList>
            <person name="Spang A."/>
            <person name="Saw J.H."/>
            <person name="Jorgensen S.L."/>
            <person name="Zaremba-Niedzwiedzka K."/>
            <person name="Martijn J."/>
            <person name="Lind A.E."/>
            <person name="van Eijk R."/>
            <person name="Schleper C."/>
            <person name="Guy L."/>
            <person name="Ettema T.J."/>
        </authorList>
    </citation>
    <scope>NUCLEOTIDE SEQUENCE</scope>
</reference>
<evidence type="ECO:0000313" key="1">
    <source>
        <dbReference type="EMBL" id="KKM26678.1"/>
    </source>
</evidence>
<accession>A0A0F9KX59</accession>
<dbReference type="EMBL" id="LAZR01012467">
    <property type="protein sequence ID" value="KKM26678.1"/>
    <property type="molecule type" value="Genomic_DNA"/>
</dbReference>
<dbReference type="AlphaFoldDB" id="A0A0F9KX59"/>
<proteinExistence type="predicted"/>
<sequence>MSEHTKGPWEVTRYPNNKYLIAVDSFTPDADGISHQICGLEKGKAASGFLEIEQHLINAYLIAAAPDLLKACEMLAEAFPEENMDNMDASDFKDRMYAIFAAARKAKAAITKAGGK</sequence>
<organism evidence="1">
    <name type="scientific">marine sediment metagenome</name>
    <dbReference type="NCBI Taxonomy" id="412755"/>
    <lineage>
        <taxon>unclassified sequences</taxon>
        <taxon>metagenomes</taxon>
        <taxon>ecological metagenomes</taxon>
    </lineage>
</organism>
<comment type="caution">
    <text evidence="1">The sequence shown here is derived from an EMBL/GenBank/DDBJ whole genome shotgun (WGS) entry which is preliminary data.</text>
</comment>